<dbReference type="GO" id="GO:0016020">
    <property type="term" value="C:membrane"/>
    <property type="evidence" value="ECO:0007669"/>
    <property type="project" value="UniProtKB-SubCell"/>
</dbReference>
<dbReference type="InterPro" id="IPR001594">
    <property type="entry name" value="Palmitoyltrfase_DHHC"/>
</dbReference>
<evidence type="ECO:0000256" key="5">
    <source>
        <dbReference type="ARBA" id="ARBA00023043"/>
    </source>
</evidence>
<keyword evidence="4 8" id="KW-1133">Transmembrane helix</keyword>
<feature type="repeat" description="ANK" evidence="7">
    <location>
        <begin position="141"/>
        <end position="174"/>
    </location>
</feature>
<dbReference type="InterPro" id="IPR036770">
    <property type="entry name" value="Ankyrin_rpt-contain_sf"/>
</dbReference>
<feature type="transmembrane region" description="Helical" evidence="8">
    <location>
        <begin position="339"/>
        <end position="357"/>
    </location>
</feature>
<comment type="caution">
    <text evidence="10">The sequence shown here is derived from an EMBL/GenBank/DDBJ whole genome shotgun (WGS) entry which is preliminary data.</text>
</comment>
<evidence type="ECO:0000256" key="3">
    <source>
        <dbReference type="ARBA" id="ARBA00022737"/>
    </source>
</evidence>
<keyword evidence="6 8" id="KW-0472">Membrane</keyword>
<protein>
    <recommendedName>
        <fullName evidence="8">Palmitoyltransferase</fullName>
        <ecNumber evidence="8">2.3.1.225</ecNumber>
    </recommendedName>
</protein>
<dbReference type="AlphaFoldDB" id="A0AA36HEW4"/>
<keyword evidence="5 7" id="KW-0040">ANK repeat</keyword>
<dbReference type="Pfam" id="PF00023">
    <property type="entry name" value="Ank"/>
    <property type="match status" value="1"/>
</dbReference>
<dbReference type="PANTHER" id="PTHR24161">
    <property type="entry name" value="ANK_REP_REGION DOMAIN-CONTAINING PROTEIN-RELATED"/>
    <property type="match status" value="1"/>
</dbReference>
<feature type="domain" description="Palmitoyltransferase DHHC" evidence="9">
    <location>
        <begin position="382"/>
        <end position="517"/>
    </location>
</feature>
<keyword evidence="3" id="KW-0677">Repeat</keyword>
<feature type="transmembrane region" description="Helical" evidence="8">
    <location>
        <begin position="429"/>
        <end position="452"/>
    </location>
</feature>
<dbReference type="SUPFAM" id="SSF48403">
    <property type="entry name" value="Ankyrin repeat"/>
    <property type="match status" value="1"/>
</dbReference>
<evidence type="ECO:0000256" key="2">
    <source>
        <dbReference type="ARBA" id="ARBA00022692"/>
    </source>
</evidence>
<dbReference type="EMBL" id="CATQJL010000326">
    <property type="protein sequence ID" value="CAJ0609101.1"/>
    <property type="molecule type" value="Genomic_DNA"/>
</dbReference>
<feature type="repeat" description="ANK" evidence="7">
    <location>
        <begin position="176"/>
        <end position="208"/>
    </location>
</feature>
<evidence type="ECO:0000259" key="9">
    <source>
        <dbReference type="Pfam" id="PF01529"/>
    </source>
</evidence>
<dbReference type="PROSITE" id="PS50216">
    <property type="entry name" value="DHHC"/>
    <property type="match status" value="1"/>
</dbReference>
<evidence type="ECO:0000256" key="4">
    <source>
        <dbReference type="ARBA" id="ARBA00022989"/>
    </source>
</evidence>
<feature type="transmembrane region" description="Helical" evidence="8">
    <location>
        <begin position="480"/>
        <end position="500"/>
    </location>
</feature>
<feature type="transmembrane region" description="Helical" evidence="8">
    <location>
        <begin position="308"/>
        <end position="333"/>
    </location>
</feature>
<sequence length="557" mass="62230">MSQNVQEVTARAVEACQRGSIDALEAALKEGVQPNATDADGCSLLHWAAINNRLDIIQRLLELGADPNVVGGLLVSSPLHWAARVGHSNSAALLVKAGAVANVRDTQGYAPIHLAVQTNQSTLVAYLLEKFDYCKDITDNSGMTPVMWAAYRTFGMFPIRLLVRAGANLNAQEHLSGNTALHIAAQERNYCSVRELLAGNADLLLRNKQQETPMDIARNMRNHKIIGMLEEAMVSRGKTPAKCKACRTVFTKRVTHSLEFFIPGLVLASIALMFHLFHYMVVGAILVLGFIALQCVSKFDFHTASKSLVPVGICVAEPVCMVLTWCFSLHYFVSWYLQIAFVLVMCTLFWSLYKIIFSNPGVIEPREDARTQFVNMLEHCERVNFCFTCWVNKPKRAKHCSVCDRCVMDFDHHCPWLHQCITIRNLRMFLLFVACVAVSAGIFSYACGHLIYTRIVRINPGDTPYRLLAIADGIFKSSSWLLFCLTLAFFHAIMLTALLVNQCIQISENLSTMDRIRISRGHHYTPVNAESADNPVEPALTFSTRLRNVADFCIDSF</sequence>
<keyword evidence="11" id="KW-1185">Reference proteome</keyword>
<gene>
    <name evidence="10" type="ORF">CYNAS_LOCUS21084</name>
</gene>
<dbReference type="PROSITE" id="PS50088">
    <property type="entry name" value="ANK_REPEAT"/>
    <property type="match status" value="5"/>
</dbReference>
<feature type="repeat" description="ANK" evidence="7">
    <location>
        <begin position="40"/>
        <end position="72"/>
    </location>
</feature>
<keyword evidence="8" id="KW-0808">Transferase</keyword>
<evidence type="ECO:0000256" key="7">
    <source>
        <dbReference type="PROSITE-ProRule" id="PRU00023"/>
    </source>
</evidence>
<keyword evidence="2 8" id="KW-0812">Transmembrane</keyword>
<dbReference type="InterPro" id="IPR002110">
    <property type="entry name" value="Ankyrin_rpt"/>
</dbReference>
<evidence type="ECO:0000256" key="6">
    <source>
        <dbReference type="ARBA" id="ARBA00023136"/>
    </source>
</evidence>
<dbReference type="PROSITE" id="PS50297">
    <property type="entry name" value="ANK_REP_REGION"/>
    <property type="match status" value="4"/>
</dbReference>
<comment type="domain">
    <text evidence="8">The DHHC domain is required for palmitoyltransferase activity.</text>
</comment>
<dbReference type="Pfam" id="PF01529">
    <property type="entry name" value="DHHC"/>
    <property type="match status" value="1"/>
</dbReference>
<organism evidence="10 11">
    <name type="scientific">Cylicocyclus nassatus</name>
    <name type="common">Nematode worm</name>
    <dbReference type="NCBI Taxonomy" id="53992"/>
    <lineage>
        <taxon>Eukaryota</taxon>
        <taxon>Metazoa</taxon>
        <taxon>Ecdysozoa</taxon>
        <taxon>Nematoda</taxon>
        <taxon>Chromadorea</taxon>
        <taxon>Rhabditida</taxon>
        <taxon>Rhabditina</taxon>
        <taxon>Rhabditomorpha</taxon>
        <taxon>Strongyloidea</taxon>
        <taxon>Strongylidae</taxon>
        <taxon>Cylicocyclus</taxon>
    </lineage>
</organism>
<comment type="catalytic activity">
    <reaction evidence="8">
        <text>L-cysteinyl-[protein] + hexadecanoyl-CoA = S-hexadecanoyl-L-cysteinyl-[protein] + CoA</text>
        <dbReference type="Rhea" id="RHEA:36683"/>
        <dbReference type="Rhea" id="RHEA-COMP:10131"/>
        <dbReference type="Rhea" id="RHEA-COMP:11032"/>
        <dbReference type="ChEBI" id="CHEBI:29950"/>
        <dbReference type="ChEBI" id="CHEBI:57287"/>
        <dbReference type="ChEBI" id="CHEBI:57379"/>
        <dbReference type="ChEBI" id="CHEBI:74151"/>
        <dbReference type="EC" id="2.3.1.225"/>
    </reaction>
</comment>
<dbReference type="Pfam" id="PF12796">
    <property type="entry name" value="Ank_2"/>
    <property type="match status" value="2"/>
</dbReference>
<feature type="repeat" description="ANK" evidence="7">
    <location>
        <begin position="107"/>
        <end position="130"/>
    </location>
</feature>
<dbReference type="Proteomes" id="UP001176961">
    <property type="component" value="Unassembled WGS sequence"/>
</dbReference>
<evidence type="ECO:0000256" key="8">
    <source>
        <dbReference type="RuleBase" id="RU079119"/>
    </source>
</evidence>
<dbReference type="SMART" id="SM00248">
    <property type="entry name" value="ANK"/>
    <property type="match status" value="6"/>
</dbReference>
<dbReference type="GO" id="GO:0019706">
    <property type="term" value="F:protein-cysteine S-palmitoyltransferase activity"/>
    <property type="evidence" value="ECO:0007669"/>
    <property type="project" value="UniProtKB-EC"/>
</dbReference>
<feature type="transmembrane region" description="Helical" evidence="8">
    <location>
        <begin position="276"/>
        <end position="296"/>
    </location>
</feature>
<accession>A0AA36HEW4</accession>
<comment type="subcellular location">
    <subcellularLocation>
        <location evidence="1">Membrane</location>
        <topology evidence="1">Multi-pass membrane protein</topology>
    </subcellularLocation>
</comment>
<dbReference type="Gene3D" id="1.25.40.20">
    <property type="entry name" value="Ankyrin repeat-containing domain"/>
    <property type="match status" value="1"/>
</dbReference>
<comment type="similarity">
    <text evidence="8">Belongs to the DHHC palmitoyltransferase family.</text>
</comment>
<dbReference type="PANTHER" id="PTHR24161:SF85">
    <property type="entry name" value="PALMITOYLTRANSFERASE HIP14"/>
    <property type="match status" value="1"/>
</dbReference>
<feature type="repeat" description="ANK" evidence="7">
    <location>
        <begin position="74"/>
        <end position="106"/>
    </location>
</feature>
<evidence type="ECO:0000313" key="10">
    <source>
        <dbReference type="EMBL" id="CAJ0609101.1"/>
    </source>
</evidence>
<name>A0AA36HEW4_CYLNA</name>
<dbReference type="EC" id="2.3.1.225" evidence="8"/>
<reference evidence="10" key="1">
    <citation type="submission" date="2023-07" db="EMBL/GenBank/DDBJ databases">
        <authorList>
            <consortium name="CYATHOMIX"/>
        </authorList>
    </citation>
    <scope>NUCLEOTIDE SEQUENCE</scope>
    <source>
        <strain evidence="10">N/A</strain>
    </source>
</reference>
<evidence type="ECO:0000313" key="11">
    <source>
        <dbReference type="Proteomes" id="UP001176961"/>
    </source>
</evidence>
<keyword evidence="8" id="KW-0012">Acyltransferase</keyword>
<evidence type="ECO:0000256" key="1">
    <source>
        <dbReference type="ARBA" id="ARBA00004141"/>
    </source>
</evidence>
<proteinExistence type="inferred from homology"/>